<sequence>MSAACDAAPDHLPFQLRRCGLLRQAGQIARAQDLAVELHQRQPDLPGLQAELAFIAQADGRPFDCLAACSAALAQTPGDARLVLEKINALTALRRYSEALAQAEAFLAATPDHPAIQLRRGCLLYQLGRAQESIRFLSALAQQQPHNAHILLNLARAYRHGQQHVASLAILDRLLAQDPQHCGALQEKLETLHLAGHAEELSRLVQELADHWAVAVQSAQRLAFGRLLCRGLAHLADDQAGELLRRNRDRLVTLGTELSVDLIWPIYRRADLMGHGPQFDALARALMDKDKIGLSTARAILQASYRAGIPHWHRIGLHVSDRVPAIDRARVLMDLAALSGLPAKALALRHKSGARRSGCRAADCDALAPTRPVASSSPISGAGLAAQPRRSNCAAGIYQQPLWGRTGCPRQASAGSRDPASARDVAQLAPSHRTGLGRVGSLVPRHRSLGRRRCGNDPACRLVCSECAVANGGQGAESFTSTPMAGQLAAASRAVDTGVSAG</sequence>
<dbReference type="InterPro" id="IPR019734">
    <property type="entry name" value="TPR_rpt"/>
</dbReference>
<dbReference type="Gene3D" id="1.25.40.10">
    <property type="entry name" value="Tetratricopeptide repeat domain"/>
    <property type="match status" value="2"/>
</dbReference>
<dbReference type="Pfam" id="PF14559">
    <property type="entry name" value="TPR_19"/>
    <property type="match status" value="1"/>
</dbReference>
<gene>
    <name evidence="1" type="ORF">QWZ10_26140</name>
</gene>
<protein>
    <submittedName>
        <fullName evidence="1">Tetratricopeptide repeat protein</fullName>
    </submittedName>
</protein>
<dbReference type="Proteomes" id="UP001243846">
    <property type="component" value="Unassembled WGS sequence"/>
</dbReference>
<proteinExistence type="predicted"/>
<comment type="caution">
    <text evidence="1">The sequence shown here is derived from an EMBL/GenBank/DDBJ whole genome shotgun (WGS) entry which is preliminary data.</text>
</comment>
<dbReference type="EMBL" id="JAUFRC010000005">
    <property type="protein sequence ID" value="MDN3714419.1"/>
    <property type="molecule type" value="Genomic_DNA"/>
</dbReference>
<evidence type="ECO:0000313" key="1">
    <source>
        <dbReference type="EMBL" id="MDN3714419.1"/>
    </source>
</evidence>
<keyword evidence="2" id="KW-1185">Reference proteome</keyword>
<accession>A0ABT8DDI3</accession>
<reference evidence="2" key="1">
    <citation type="journal article" date="2019" name="Int. J. Syst. Evol. Microbiol.">
        <title>The Global Catalogue of Microorganisms (GCM) 10K type strain sequencing project: providing services to taxonomists for standard genome sequencing and annotation.</title>
        <authorList>
            <consortium name="The Broad Institute Genomics Platform"/>
            <consortium name="The Broad Institute Genome Sequencing Center for Infectious Disease"/>
            <person name="Wu L."/>
            <person name="Ma J."/>
        </authorList>
    </citation>
    <scope>NUCLEOTIDE SEQUENCE [LARGE SCALE GENOMIC DNA]</scope>
    <source>
        <strain evidence="2">CECT 8482</strain>
    </source>
</reference>
<dbReference type="SUPFAM" id="SSF48452">
    <property type="entry name" value="TPR-like"/>
    <property type="match status" value="1"/>
</dbReference>
<name>A0ABT8DDI3_9RHOB</name>
<dbReference type="SMART" id="SM00028">
    <property type="entry name" value="TPR"/>
    <property type="match status" value="4"/>
</dbReference>
<dbReference type="InterPro" id="IPR011990">
    <property type="entry name" value="TPR-like_helical_dom_sf"/>
</dbReference>
<organism evidence="1 2">
    <name type="scientific">Paracoccus cavernae</name>
    <dbReference type="NCBI Taxonomy" id="1571207"/>
    <lineage>
        <taxon>Bacteria</taxon>
        <taxon>Pseudomonadati</taxon>
        <taxon>Pseudomonadota</taxon>
        <taxon>Alphaproteobacteria</taxon>
        <taxon>Rhodobacterales</taxon>
        <taxon>Paracoccaceae</taxon>
        <taxon>Paracoccus</taxon>
    </lineage>
</organism>
<evidence type="ECO:0000313" key="2">
    <source>
        <dbReference type="Proteomes" id="UP001243846"/>
    </source>
</evidence>